<dbReference type="Gene3D" id="1.25.10.10">
    <property type="entry name" value="Leucine-rich Repeat Variant"/>
    <property type="match status" value="1"/>
</dbReference>
<reference evidence="2 3" key="1">
    <citation type="submission" date="2011-09" db="EMBL/GenBank/DDBJ databases">
        <title>The permanent draft genome of Caldithrix abyssi DSM 13497.</title>
        <authorList>
            <consortium name="US DOE Joint Genome Institute (JGI-PGF)"/>
            <person name="Lucas S."/>
            <person name="Han J."/>
            <person name="Lapidus A."/>
            <person name="Bruce D."/>
            <person name="Goodwin L."/>
            <person name="Pitluck S."/>
            <person name="Peters L."/>
            <person name="Kyrpides N."/>
            <person name="Mavromatis K."/>
            <person name="Ivanova N."/>
            <person name="Mikhailova N."/>
            <person name="Chertkov O."/>
            <person name="Detter J.C."/>
            <person name="Tapia R."/>
            <person name="Han C."/>
            <person name="Land M."/>
            <person name="Hauser L."/>
            <person name="Markowitz V."/>
            <person name="Cheng J.-F."/>
            <person name="Hugenholtz P."/>
            <person name="Woyke T."/>
            <person name="Wu D."/>
            <person name="Spring S."/>
            <person name="Brambilla E."/>
            <person name="Klenk H.-P."/>
            <person name="Eisen J.A."/>
        </authorList>
    </citation>
    <scope>NUCLEOTIDE SEQUENCE [LARGE SCALE GENOMIC DNA]</scope>
    <source>
        <strain evidence="2 3">DSM 13497</strain>
    </source>
</reference>
<dbReference type="RefSeq" id="WP_006930015.1">
    <property type="nucleotide sequence ID" value="NZ_CM001402.1"/>
</dbReference>
<dbReference type="InterPro" id="IPR016024">
    <property type="entry name" value="ARM-type_fold"/>
</dbReference>
<dbReference type="SUPFAM" id="SSF48371">
    <property type="entry name" value="ARM repeat"/>
    <property type="match status" value="1"/>
</dbReference>
<proteinExistence type="predicted"/>
<protein>
    <recommendedName>
        <fullName evidence="5">HEAT repeat-containing protein</fullName>
    </recommendedName>
</protein>
<dbReference type="Proteomes" id="UP000004671">
    <property type="component" value="Chromosome"/>
</dbReference>
<evidence type="ECO:0000313" key="2">
    <source>
        <dbReference type="EMBL" id="EHO42659.1"/>
    </source>
</evidence>
<evidence type="ECO:0000313" key="4">
    <source>
        <dbReference type="Proteomes" id="UP000183868"/>
    </source>
</evidence>
<reference evidence="1 4" key="2">
    <citation type="submission" date="2016-11" db="EMBL/GenBank/DDBJ databases">
        <title>Genomic analysis of Caldithrix abyssi and proposal of a novel bacterial phylum Caldithrichaeota.</title>
        <authorList>
            <person name="Kublanov I."/>
            <person name="Sigalova O."/>
            <person name="Gavrilov S."/>
            <person name="Lebedinsky A."/>
            <person name="Ivanova N."/>
            <person name="Daum C."/>
            <person name="Reddy T."/>
            <person name="Klenk H.P."/>
            <person name="Goker M."/>
            <person name="Reva O."/>
            <person name="Miroshnichenko M."/>
            <person name="Kyprides N."/>
            <person name="Woyke T."/>
            <person name="Gelfand M."/>
        </authorList>
    </citation>
    <scope>NUCLEOTIDE SEQUENCE [LARGE SCALE GENOMIC DNA]</scope>
    <source>
        <strain evidence="1 4">LF13</strain>
    </source>
</reference>
<accession>H1XT92</accession>
<dbReference type="PaxDb" id="880073-Calab_3053"/>
<evidence type="ECO:0000313" key="3">
    <source>
        <dbReference type="Proteomes" id="UP000004671"/>
    </source>
</evidence>
<keyword evidence="3" id="KW-1185">Reference proteome</keyword>
<evidence type="ECO:0008006" key="5">
    <source>
        <dbReference type="Google" id="ProtNLM"/>
    </source>
</evidence>
<sequence length="211" mass="24761" precursor="true">MANLQELFDFYLNTNPTKWKLRNATNLLIHACQALDVNAPDEIDEERLLELPAALDRFFQKTTQKAVHDKGTLAEMIGRFGPIDGLQSVLQQLLNDPDKNLRQFTLQSLEYHAQNNLHNVLPILEHYRKSTDPLMKQVSAIILARLSSLTKWNEQIKQLICDWLREDDASYVQLIYQEIIRQASNSVDSVERKQKYMRMQEWLETEFKFLK</sequence>
<dbReference type="AlphaFoldDB" id="H1XT92"/>
<dbReference type="EMBL" id="CP018099">
    <property type="protein sequence ID" value="APF18675.1"/>
    <property type="molecule type" value="Genomic_DNA"/>
</dbReference>
<dbReference type="HOGENOM" id="CLU_1303007_0_0_0"/>
<dbReference type="KEGG" id="caby:Cabys_1926"/>
<dbReference type="STRING" id="880073.Cabys_1926"/>
<evidence type="ECO:0000313" key="1">
    <source>
        <dbReference type="EMBL" id="APF18675.1"/>
    </source>
</evidence>
<name>H1XT92_CALAY</name>
<dbReference type="Proteomes" id="UP000183868">
    <property type="component" value="Chromosome"/>
</dbReference>
<dbReference type="EMBL" id="CM001402">
    <property type="protein sequence ID" value="EHO42659.1"/>
    <property type="molecule type" value="Genomic_DNA"/>
</dbReference>
<dbReference type="InterPro" id="IPR011989">
    <property type="entry name" value="ARM-like"/>
</dbReference>
<organism evidence="2 3">
    <name type="scientific">Caldithrix abyssi DSM 13497</name>
    <dbReference type="NCBI Taxonomy" id="880073"/>
    <lineage>
        <taxon>Bacteria</taxon>
        <taxon>Pseudomonadati</taxon>
        <taxon>Calditrichota</taxon>
        <taxon>Calditrichia</taxon>
        <taxon>Calditrichales</taxon>
        <taxon>Calditrichaceae</taxon>
        <taxon>Caldithrix</taxon>
    </lineage>
</organism>
<dbReference type="InParanoid" id="H1XT92"/>
<gene>
    <name evidence="1" type="ORF">Cabys_1926</name>
    <name evidence="2" type="ORF">Calab_3053</name>
</gene>